<evidence type="ECO:0000313" key="3">
    <source>
        <dbReference type="EMBL" id="GAX73378.1"/>
    </source>
</evidence>
<name>A0A250WRC8_9CHLO</name>
<organism evidence="3 4">
    <name type="scientific">Chlamydomonas eustigma</name>
    <dbReference type="NCBI Taxonomy" id="1157962"/>
    <lineage>
        <taxon>Eukaryota</taxon>
        <taxon>Viridiplantae</taxon>
        <taxon>Chlorophyta</taxon>
        <taxon>core chlorophytes</taxon>
        <taxon>Chlorophyceae</taxon>
        <taxon>CS clade</taxon>
        <taxon>Chlamydomonadales</taxon>
        <taxon>Chlamydomonadaceae</taxon>
        <taxon>Chlamydomonas</taxon>
    </lineage>
</organism>
<dbReference type="AlphaFoldDB" id="A0A250WRC8"/>
<evidence type="ECO:0000313" key="4">
    <source>
        <dbReference type="Proteomes" id="UP000232323"/>
    </source>
</evidence>
<feature type="transmembrane region" description="Helical" evidence="2">
    <location>
        <begin position="67"/>
        <end position="88"/>
    </location>
</feature>
<feature type="region of interest" description="Disordered" evidence="1">
    <location>
        <begin position="209"/>
        <end position="243"/>
    </location>
</feature>
<accession>A0A250WRC8</accession>
<feature type="compositionally biased region" description="Basic and acidic residues" evidence="1">
    <location>
        <begin position="221"/>
        <end position="238"/>
    </location>
</feature>
<feature type="transmembrane region" description="Helical" evidence="2">
    <location>
        <begin position="124"/>
        <end position="149"/>
    </location>
</feature>
<protein>
    <submittedName>
        <fullName evidence="3">Uncharacterized protein</fullName>
    </submittedName>
</protein>
<evidence type="ECO:0000256" key="2">
    <source>
        <dbReference type="SAM" id="Phobius"/>
    </source>
</evidence>
<reference evidence="3 4" key="1">
    <citation type="submission" date="2017-08" db="EMBL/GenBank/DDBJ databases">
        <title>Acidophilic green algal genome provides insights into adaptation to an acidic environment.</title>
        <authorList>
            <person name="Hirooka S."/>
            <person name="Hirose Y."/>
            <person name="Kanesaki Y."/>
            <person name="Higuchi S."/>
            <person name="Fujiwara T."/>
            <person name="Onuma R."/>
            <person name="Era A."/>
            <person name="Ohbayashi R."/>
            <person name="Uzuka A."/>
            <person name="Nozaki H."/>
            <person name="Yoshikawa H."/>
            <person name="Miyagishima S.Y."/>
        </authorList>
    </citation>
    <scope>NUCLEOTIDE SEQUENCE [LARGE SCALE GENOMIC DNA]</scope>
    <source>
        <strain evidence="3 4">NIES-2499</strain>
    </source>
</reference>
<keyword evidence="2" id="KW-0472">Membrane</keyword>
<comment type="caution">
    <text evidence="3">The sequence shown here is derived from an EMBL/GenBank/DDBJ whole genome shotgun (WGS) entry which is preliminary data.</text>
</comment>
<evidence type="ECO:0000256" key="1">
    <source>
        <dbReference type="SAM" id="MobiDB-lite"/>
    </source>
</evidence>
<keyword evidence="2" id="KW-1133">Transmembrane helix</keyword>
<feature type="transmembrane region" description="Helical" evidence="2">
    <location>
        <begin position="12"/>
        <end position="29"/>
    </location>
</feature>
<proteinExistence type="predicted"/>
<sequence length="357" mass="37488">MCCNPVCAVNCGAFTGFLQFVLAAAILLVGTKLNPLGEKCPFGEEDTFAGSLCDTINTLGLVSIASALILSVSQGLLLTLCGAGAGLAEVLGRTVIAAAWLATAILSTVFGAKAAGKSHTDDPNWMLATIIMCWIMFLLSLAMAITAAVRLALCCCIPAAVVATGACCCPEQSCLALCCEALCIMWLYNMFCGRKRTGNRTSGYYAPAPRHWKQQQQQHTEPCHHDHHHPPDPHREPFLHQAPPPVAAPITGVGAAGRYPVIAAGSGTFVTQVPSLPGWQQHQALPPPAGYMYAPFASSSSMSAPPYPQVAVGMPVPAQYQHAGQYTPPSTIEANLVLTGYEHAAPSAPPAPNNKKV</sequence>
<dbReference type="EMBL" id="BEGY01000003">
    <property type="protein sequence ID" value="GAX73378.1"/>
    <property type="molecule type" value="Genomic_DNA"/>
</dbReference>
<keyword evidence="2" id="KW-0812">Transmembrane</keyword>
<dbReference type="Proteomes" id="UP000232323">
    <property type="component" value="Unassembled WGS sequence"/>
</dbReference>
<gene>
    <name evidence="3" type="ORF">CEUSTIGMA_g831.t1</name>
</gene>
<keyword evidence="4" id="KW-1185">Reference proteome</keyword>
<feature type="transmembrane region" description="Helical" evidence="2">
    <location>
        <begin position="94"/>
        <end position="112"/>
    </location>
</feature>